<dbReference type="AlphaFoldDB" id="A0A6J5D7X0"/>
<reference evidence="1 2" key="1">
    <citation type="submission" date="2020-04" db="EMBL/GenBank/DDBJ databases">
        <authorList>
            <person name="De Canck E."/>
        </authorList>
    </citation>
    <scope>NUCLEOTIDE SEQUENCE [LARGE SCALE GENOMIC DNA]</scope>
    <source>
        <strain evidence="1 2">LMG 29739</strain>
    </source>
</reference>
<dbReference type="EMBL" id="CADIKF010000005">
    <property type="protein sequence ID" value="CAB3750358.1"/>
    <property type="molecule type" value="Genomic_DNA"/>
</dbReference>
<accession>A0A6J5D7X0</accession>
<organism evidence="1 2">
    <name type="scientific">Paraburkholderia solisilvae</name>
    <dbReference type="NCBI Taxonomy" id="624376"/>
    <lineage>
        <taxon>Bacteria</taxon>
        <taxon>Pseudomonadati</taxon>
        <taxon>Pseudomonadota</taxon>
        <taxon>Betaproteobacteria</taxon>
        <taxon>Burkholderiales</taxon>
        <taxon>Burkholderiaceae</taxon>
        <taxon>Paraburkholderia</taxon>
    </lineage>
</organism>
<sequence length="188" mass="20026">MAASNSQHSAAYVLALSAAWMLGIAMWFALSAAQAAAPAKSLALIDCTLIDDNAAYNDAATTQQDLARVRMVSGELRGQLRERALYRVADNAPAGALISSLAASQNLNACNGCELEIGRKLGVERVGVCWVQKVSNLILNINLRVEEVASGRTVFQRSVDIRGNTDRSWQRGATALIDLLAADGDVTH</sequence>
<dbReference type="Proteomes" id="UP000494329">
    <property type="component" value="Unassembled WGS sequence"/>
</dbReference>
<dbReference type="InterPro" id="IPR021698">
    <property type="entry name" value="DUF3280"/>
</dbReference>
<evidence type="ECO:0008006" key="3">
    <source>
        <dbReference type="Google" id="ProtNLM"/>
    </source>
</evidence>
<evidence type="ECO:0000313" key="1">
    <source>
        <dbReference type="EMBL" id="CAB3750358.1"/>
    </source>
</evidence>
<dbReference type="Pfam" id="PF11684">
    <property type="entry name" value="DUF3280"/>
    <property type="match status" value="1"/>
</dbReference>
<protein>
    <recommendedName>
        <fullName evidence="3">DUF2380 domain-containing protein</fullName>
    </recommendedName>
</protein>
<keyword evidence="2" id="KW-1185">Reference proteome</keyword>
<evidence type="ECO:0000313" key="2">
    <source>
        <dbReference type="Proteomes" id="UP000494329"/>
    </source>
</evidence>
<name>A0A6J5D7X0_9BURK</name>
<gene>
    <name evidence="1" type="ORF">LMG29739_01064</name>
</gene>
<dbReference type="RefSeq" id="WP_175109740.1">
    <property type="nucleotide sequence ID" value="NZ_CADIKF010000005.1"/>
</dbReference>
<proteinExistence type="predicted"/>